<gene>
    <name evidence="1" type="ORF">AC244_15995</name>
</gene>
<comment type="caution">
    <text evidence="1">The sequence shown here is derived from an EMBL/GenBank/DDBJ whole genome shotgun (WGS) entry which is preliminary data.</text>
</comment>
<evidence type="ECO:0000313" key="1">
    <source>
        <dbReference type="EMBL" id="KOF17867.1"/>
    </source>
</evidence>
<dbReference type="OrthoDB" id="8394452at2"/>
<sequence length="76" mass="8062">MTVSTLDVRLCAEARAFLRTVRHAGGSLHIGGELREVAKTCAAAGVLVFTGSAKRETGVALTGRGHAYLDRLMRAH</sequence>
<evidence type="ECO:0000313" key="2">
    <source>
        <dbReference type="Proteomes" id="UP000037425"/>
    </source>
</evidence>
<protein>
    <submittedName>
        <fullName evidence="1">Uncharacterized protein</fullName>
    </submittedName>
</protein>
<dbReference type="EMBL" id="LGAP01000009">
    <property type="protein sequence ID" value="KOF17867.1"/>
    <property type="molecule type" value="Genomic_DNA"/>
</dbReference>
<name>A0A0L8BT29_ENSAD</name>
<dbReference type="AlphaFoldDB" id="A0A0L8BT29"/>
<dbReference type="PATRIC" id="fig|106592.7.peg.7512"/>
<dbReference type="Proteomes" id="UP000037425">
    <property type="component" value="Unassembled WGS sequence"/>
</dbReference>
<proteinExistence type="predicted"/>
<reference evidence="2" key="1">
    <citation type="submission" date="2015-07" db="EMBL/GenBank/DDBJ databases">
        <title>Whole genome sequence of an Ensifer adhaerens strain isolated from a cave pool in the Wind Cave National Park.</title>
        <authorList>
            <person name="Eng W.W.H."/>
            <person name="Gan H.M."/>
            <person name="Barton H.A."/>
            <person name="Savka M.A."/>
        </authorList>
    </citation>
    <scope>NUCLEOTIDE SEQUENCE [LARGE SCALE GENOMIC DNA]</scope>
    <source>
        <strain evidence="2">SD006</strain>
    </source>
</reference>
<organism evidence="1 2">
    <name type="scientific">Ensifer adhaerens</name>
    <name type="common">Sinorhizobium morelense</name>
    <dbReference type="NCBI Taxonomy" id="106592"/>
    <lineage>
        <taxon>Bacteria</taxon>
        <taxon>Pseudomonadati</taxon>
        <taxon>Pseudomonadota</taxon>
        <taxon>Alphaproteobacteria</taxon>
        <taxon>Hyphomicrobiales</taxon>
        <taxon>Rhizobiaceae</taxon>
        <taxon>Sinorhizobium/Ensifer group</taxon>
        <taxon>Ensifer</taxon>
    </lineage>
</organism>
<dbReference type="RefSeq" id="WP_053249790.1">
    <property type="nucleotide sequence ID" value="NZ_LGAP01000009.1"/>
</dbReference>
<accession>A0A0L8BT29</accession>